<evidence type="ECO:0000313" key="1">
    <source>
        <dbReference type="EMBL" id="GDY59636.1"/>
    </source>
</evidence>
<reference evidence="1 2" key="1">
    <citation type="journal article" date="2020" name="Int. J. Syst. Evol. Microbiol.">
        <title>Reclassification of Streptomyces castelarensis and Streptomyces sporoclivatus as later heterotypic synonyms of Streptomyces antimycoticus.</title>
        <authorList>
            <person name="Komaki H."/>
            <person name="Tamura T."/>
        </authorList>
    </citation>
    <scope>NUCLEOTIDE SEQUENCE [LARGE SCALE GENOMIC DNA]</scope>
    <source>
        <strain evidence="1 2">NBRC 13459</strain>
    </source>
</reference>
<organism evidence="1 2">
    <name type="scientific">Streptomyces violaceusniger</name>
    <dbReference type="NCBI Taxonomy" id="68280"/>
    <lineage>
        <taxon>Bacteria</taxon>
        <taxon>Bacillati</taxon>
        <taxon>Actinomycetota</taxon>
        <taxon>Actinomycetes</taxon>
        <taxon>Kitasatosporales</taxon>
        <taxon>Streptomycetaceae</taxon>
        <taxon>Streptomyces</taxon>
        <taxon>Streptomyces violaceusniger group</taxon>
    </lineage>
</organism>
<dbReference type="AlphaFoldDB" id="A0A4D4LK19"/>
<evidence type="ECO:0000313" key="2">
    <source>
        <dbReference type="Proteomes" id="UP000301309"/>
    </source>
</evidence>
<protein>
    <submittedName>
        <fullName evidence="1">Uncharacterized protein</fullName>
    </submittedName>
</protein>
<sequence>MSGDFGKGDADMSAASNIWGAAPQTALWYGEITFGRDITDDDGALIGTETDYAYGYSNDPLPDPGAMCPQGFEVLEERLTQLRWQVAFSGNSASQDNEECEFRVWRENGDLIASPGTYEEAADALRKAVQADIDRYGTQSAACGVLSTYGYSIDVVEGDRRVTQDFMINHPDCPLDDAAIVKAGE</sequence>
<proteinExistence type="predicted"/>
<dbReference type="Proteomes" id="UP000301309">
    <property type="component" value="Unassembled WGS sequence"/>
</dbReference>
<keyword evidence="2" id="KW-1185">Reference proteome</keyword>
<accession>A0A4D4LK19</accession>
<gene>
    <name evidence="1" type="ORF">SVIO_102590</name>
</gene>
<name>A0A4D4LK19_STRVO</name>
<dbReference type="EMBL" id="BJHW01000002">
    <property type="protein sequence ID" value="GDY59636.1"/>
    <property type="molecule type" value="Genomic_DNA"/>
</dbReference>
<comment type="caution">
    <text evidence="1">The sequence shown here is derived from an EMBL/GenBank/DDBJ whole genome shotgun (WGS) entry which is preliminary data.</text>
</comment>